<evidence type="ECO:0000259" key="17">
    <source>
        <dbReference type="PROSITE" id="PS50011"/>
    </source>
</evidence>
<dbReference type="Gene3D" id="1.10.510.10">
    <property type="entry name" value="Transferase(Phosphotransferase) domain 1"/>
    <property type="match status" value="1"/>
</dbReference>
<dbReference type="Gene3D" id="3.30.200.20">
    <property type="entry name" value="Phosphorylase Kinase, domain 1"/>
    <property type="match status" value="1"/>
</dbReference>
<dbReference type="GO" id="GO:0005524">
    <property type="term" value="F:ATP binding"/>
    <property type="evidence" value="ECO:0007669"/>
    <property type="project" value="UniProtKB-KW"/>
</dbReference>
<evidence type="ECO:0000256" key="9">
    <source>
        <dbReference type="ARBA" id="ARBA00022989"/>
    </source>
</evidence>
<keyword evidence="5 16" id="KW-0732">Signal</keyword>
<dbReference type="Proteomes" id="UP000235145">
    <property type="component" value="Unassembled WGS sequence"/>
</dbReference>
<keyword evidence="9 15" id="KW-1133">Transmembrane helix</keyword>
<feature type="signal peptide" evidence="16">
    <location>
        <begin position="1"/>
        <end position="22"/>
    </location>
</feature>
<evidence type="ECO:0000256" key="5">
    <source>
        <dbReference type="ARBA" id="ARBA00022729"/>
    </source>
</evidence>
<organism evidence="18 19">
    <name type="scientific">Lactuca sativa</name>
    <name type="common">Garden lettuce</name>
    <dbReference type="NCBI Taxonomy" id="4236"/>
    <lineage>
        <taxon>Eukaryota</taxon>
        <taxon>Viridiplantae</taxon>
        <taxon>Streptophyta</taxon>
        <taxon>Embryophyta</taxon>
        <taxon>Tracheophyta</taxon>
        <taxon>Spermatophyta</taxon>
        <taxon>Magnoliopsida</taxon>
        <taxon>eudicotyledons</taxon>
        <taxon>Gunneridae</taxon>
        <taxon>Pentapetalae</taxon>
        <taxon>asterids</taxon>
        <taxon>campanulids</taxon>
        <taxon>Asterales</taxon>
        <taxon>Asteraceae</taxon>
        <taxon>Cichorioideae</taxon>
        <taxon>Cichorieae</taxon>
        <taxon>Lactucinae</taxon>
        <taxon>Lactuca</taxon>
    </lineage>
</organism>
<evidence type="ECO:0000256" key="10">
    <source>
        <dbReference type="ARBA" id="ARBA00023136"/>
    </source>
</evidence>
<proteinExistence type="predicted"/>
<dbReference type="Pfam" id="PF07714">
    <property type="entry name" value="PK_Tyr_Ser-Thr"/>
    <property type="match status" value="1"/>
</dbReference>
<keyword evidence="12" id="KW-0325">Glycoprotein</keyword>
<feature type="chain" id="PRO_5040453427" description="Protein kinase domain-containing protein" evidence="16">
    <location>
        <begin position="23"/>
        <end position="857"/>
    </location>
</feature>
<dbReference type="PROSITE" id="PS50011">
    <property type="entry name" value="PROTEIN_KINASE_DOM"/>
    <property type="match status" value="1"/>
</dbReference>
<dbReference type="GO" id="GO:0005886">
    <property type="term" value="C:plasma membrane"/>
    <property type="evidence" value="ECO:0000318"/>
    <property type="project" value="GO_Central"/>
</dbReference>
<dbReference type="GO" id="GO:0007166">
    <property type="term" value="P:cell surface receptor signaling pathway"/>
    <property type="evidence" value="ECO:0000318"/>
    <property type="project" value="GO_Central"/>
</dbReference>
<comment type="caution">
    <text evidence="18">The sequence shown here is derived from an EMBL/GenBank/DDBJ whole genome shotgun (WGS) entry which is preliminary data.</text>
</comment>
<dbReference type="InterPro" id="IPR001245">
    <property type="entry name" value="Ser-Thr/Tyr_kinase_cat_dom"/>
</dbReference>
<evidence type="ECO:0000256" key="7">
    <source>
        <dbReference type="ARBA" id="ARBA00022777"/>
    </source>
</evidence>
<accession>A0A9R1WB84</accession>
<keyword evidence="3" id="KW-0808">Transferase</keyword>
<feature type="domain" description="Protein kinase" evidence="17">
    <location>
        <begin position="544"/>
        <end position="817"/>
    </location>
</feature>
<evidence type="ECO:0000256" key="16">
    <source>
        <dbReference type="SAM" id="SignalP"/>
    </source>
</evidence>
<keyword evidence="2" id="KW-0723">Serine/threonine-protein kinase</keyword>
<dbReference type="PANTHER" id="PTHR27005:SF388">
    <property type="entry name" value="MITOGEN-ACTIVATED PROTEIN (MAP) KINASE KINASE KINASE 10-RELATED"/>
    <property type="match status" value="1"/>
</dbReference>
<protein>
    <recommendedName>
        <fullName evidence="17">Protein kinase domain-containing protein</fullName>
    </recommendedName>
</protein>
<keyword evidence="6" id="KW-0547">Nucleotide-binding</keyword>
<dbReference type="InterPro" id="IPR008271">
    <property type="entry name" value="Ser/Thr_kinase_AS"/>
</dbReference>
<evidence type="ECO:0000256" key="4">
    <source>
        <dbReference type="ARBA" id="ARBA00022692"/>
    </source>
</evidence>
<dbReference type="InterPro" id="IPR045274">
    <property type="entry name" value="WAK-like"/>
</dbReference>
<dbReference type="FunFam" id="3.30.200.20:FF:000043">
    <property type="entry name" value="Wall-associated receptor kinase 2"/>
    <property type="match status" value="1"/>
</dbReference>
<dbReference type="EMBL" id="NBSK02000002">
    <property type="protein sequence ID" value="KAJ0220544.1"/>
    <property type="molecule type" value="Genomic_DNA"/>
</dbReference>
<evidence type="ECO:0000256" key="3">
    <source>
        <dbReference type="ARBA" id="ARBA00022679"/>
    </source>
</evidence>
<dbReference type="FunFam" id="1.10.510.10:FF:000084">
    <property type="entry name" value="Wall-associated receptor kinase 2"/>
    <property type="match status" value="1"/>
</dbReference>
<name>A0A9R1WB84_LACSA</name>
<keyword evidence="11" id="KW-1015">Disulfide bond</keyword>
<keyword evidence="19" id="KW-1185">Reference proteome</keyword>
<dbReference type="OrthoDB" id="1435304at2759"/>
<comment type="catalytic activity">
    <reaction evidence="14">
        <text>L-threonyl-[protein] + ATP = O-phospho-L-threonyl-[protein] + ADP + H(+)</text>
        <dbReference type="Rhea" id="RHEA:46608"/>
        <dbReference type="Rhea" id="RHEA-COMP:11060"/>
        <dbReference type="Rhea" id="RHEA-COMP:11605"/>
        <dbReference type="ChEBI" id="CHEBI:15378"/>
        <dbReference type="ChEBI" id="CHEBI:30013"/>
        <dbReference type="ChEBI" id="CHEBI:30616"/>
        <dbReference type="ChEBI" id="CHEBI:61977"/>
        <dbReference type="ChEBI" id="CHEBI:456216"/>
    </reaction>
</comment>
<evidence type="ECO:0000256" key="12">
    <source>
        <dbReference type="ARBA" id="ARBA00023180"/>
    </source>
</evidence>
<sequence>MQTFQVFYLLILILLTTTLIEAQDFFSKPRCSSRCGDVRIRYPFGIGSNCSANDWFNIDCNSSTPYLSALNNVEVLDLDTFTQRVIVNIPEFKADCKNPVQNSNLVLGANHGKSPFRISGSLNRFVVKGCGSATIMEEENGTIVTGCSTTCGKDTVSDTNNCFGIGCCQTLIPRDLESYTFNLTGMAKKEGDGTCGSAFLLDITYLERRHAITFPNQIYGDGLPLPTSLSWNESFNLSSTRCNETCGEISIPYPFGIQSLCSESDWFNVDCKSSKPYLSAINNVEVLAFGKETVTVNVSMNSDCENPVQNNNLDLSKSPFSFSKSDNIFVVEGCGSATIIENGSIVSGCSTACGNATVSDRNNCFGNGCCQSTIPRNLESFTLDLSRLGRQVGNETCGSALLVDMNSFMEERFSRQFVPITLGWPTINFYDSTECRWCERQGGICYTNYNEEGRISFGSCHGSSKKSLGVILGISISTGLLILTVISYALFRIIKKTKAKRRKQRCFKRNGGLLLKQQEATDTSLVDKTILFTSTDLEKATDHFSENRILGRGGQGTVYKGMLADGRIVAIKKSKVVDESQLEQFINEVVILSQVNHRNVVKLLGCCLETEVPLLVSEFISNGTLYDFIHDDTVSVSLNLRLQIATEVAGAVSYLHSATSIPIYHRDIKTTNILLDEKYRAKVSDFGTSRFVSVDQTHLTTLVKGTFGYLDPEYFQSSQFTEKSDVYSFGVVLLELLTRENPISLTRFGENRSLATHFLLAMEEGRVMSIFDATVVKEGSRTELLDVANLAMRCLNFNGKNRPTMKEVSIELDNIRLSHVPSTVETNFGHVKHREEVISMYSESTSTSMTFDHSLSR</sequence>
<dbReference type="Gramene" id="rna-gnl|WGS:NBSK|LSAT_2X62621_mrna">
    <property type="protein sequence ID" value="cds-PLY71181.1"/>
    <property type="gene ID" value="gene-LSAT_2X62621"/>
</dbReference>
<evidence type="ECO:0000256" key="13">
    <source>
        <dbReference type="ARBA" id="ARBA00047558"/>
    </source>
</evidence>
<keyword evidence="8" id="KW-0067">ATP-binding</keyword>
<dbReference type="InterPro" id="IPR000719">
    <property type="entry name" value="Prot_kinase_dom"/>
</dbReference>
<dbReference type="SMART" id="SM00220">
    <property type="entry name" value="S_TKc"/>
    <property type="match status" value="1"/>
</dbReference>
<evidence type="ECO:0000256" key="6">
    <source>
        <dbReference type="ARBA" id="ARBA00022741"/>
    </source>
</evidence>
<evidence type="ECO:0000256" key="2">
    <source>
        <dbReference type="ARBA" id="ARBA00022527"/>
    </source>
</evidence>
<evidence type="ECO:0000256" key="1">
    <source>
        <dbReference type="ARBA" id="ARBA00004479"/>
    </source>
</evidence>
<dbReference type="GO" id="GO:0030247">
    <property type="term" value="F:polysaccharide binding"/>
    <property type="evidence" value="ECO:0007669"/>
    <property type="project" value="InterPro"/>
</dbReference>
<dbReference type="Pfam" id="PF13947">
    <property type="entry name" value="GUB_WAK_bind"/>
    <property type="match status" value="2"/>
</dbReference>
<comment type="catalytic activity">
    <reaction evidence="13">
        <text>L-seryl-[protein] + ATP = O-phospho-L-seryl-[protein] + ADP + H(+)</text>
        <dbReference type="Rhea" id="RHEA:17989"/>
        <dbReference type="Rhea" id="RHEA-COMP:9863"/>
        <dbReference type="Rhea" id="RHEA-COMP:11604"/>
        <dbReference type="ChEBI" id="CHEBI:15378"/>
        <dbReference type="ChEBI" id="CHEBI:29999"/>
        <dbReference type="ChEBI" id="CHEBI:30616"/>
        <dbReference type="ChEBI" id="CHEBI:83421"/>
        <dbReference type="ChEBI" id="CHEBI:456216"/>
    </reaction>
</comment>
<dbReference type="GO" id="GO:0004674">
    <property type="term" value="F:protein serine/threonine kinase activity"/>
    <property type="evidence" value="ECO:0007669"/>
    <property type="project" value="UniProtKB-KW"/>
</dbReference>
<dbReference type="InterPro" id="IPR025287">
    <property type="entry name" value="WAK_GUB"/>
</dbReference>
<keyword evidence="7" id="KW-0418">Kinase</keyword>
<comment type="subcellular location">
    <subcellularLocation>
        <location evidence="1">Membrane</location>
        <topology evidence="1">Single-pass type I membrane protein</topology>
    </subcellularLocation>
</comment>
<evidence type="ECO:0000256" key="14">
    <source>
        <dbReference type="ARBA" id="ARBA00047951"/>
    </source>
</evidence>
<evidence type="ECO:0000256" key="8">
    <source>
        <dbReference type="ARBA" id="ARBA00022840"/>
    </source>
</evidence>
<dbReference type="SUPFAM" id="SSF56112">
    <property type="entry name" value="Protein kinase-like (PK-like)"/>
    <property type="match status" value="1"/>
</dbReference>
<keyword evidence="4 15" id="KW-0812">Transmembrane</keyword>
<evidence type="ECO:0000313" key="18">
    <source>
        <dbReference type="EMBL" id="KAJ0220544.1"/>
    </source>
</evidence>
<feature type="transmembrane region" description="Helical" evidence="15">
    <location>
        <begin position="468"/>
        <end position="494"/>
    </location>
</feature>
<reference evidence="18 19" key="1">
    <citation type="journal article" date="2017" name="Nat. Commun.">
        <title>Genome assembly with in vitro proximity ligation data and whole-genome triplication in lettuce.</title>
        <authorList>
            <person name="Reyes-Chin-Wo S."/>
            <person name="Wang Z."/>
            <person name="Yang X."/>
            <person name="Kozik A."/>
            <person name="Arikit S."/>
            <person name="Song C."/>
            <person name="Xia L."/>
            <person name="Froenicke L."/>
            <person name="Lavelle D.O."/>
            <person name="Truco M.J."/>
            <person name="Xia R."/>
            <person name="Zhu S."/>
            <person name="Xu C."/>
            <person name="Xu H."/>
            <person name="Xu X."/>
            <person name="Cox K."/>
            <person name="Korf I."/>
            <person name="Meyers B.C."/>
            <person name="Michelmore R.W."/>
        </authorList>
    </citation>
    <scope>NUCLEOTIDE SEQUENCE [LARGE SCALE GENOMIC DNA]</scope>
    <source>
        <strain evidence="19">cv. Salinas</strain>
        <tissue evidence="18">Seedlings</tissue>
    </source>
</reference>
<evidence type="ECO:0000313" key="19">
    <source>
        <dbReference type="Proteomes" id="UP000235145"/>
    </source>
</evidence>
<keyword evidence="10 15" id="KW-0472">Membrane</keyword>
<evidence type="ECO:0000256" key="11">
    <source>
        <dbReference type="ARBA" id="ARBA00023157"/>
    </source>
</evidence>
<dbReference type="PROSITE" id="PS00108">
    <property type="entry name" value="PROTEIN_KINASE_ST"/>
    <property type="match status" value="1"/>
</dbReference>
<dbReference type="AlphaFoldDB" id="A0A9R1WB84"/>
<evidence type="ECO:0000256" key="15">
    <source>
        <dbReference type="SAM" id="Phobius"/>
    </source>
</evidence>
<dbReference type="PANTHER" id="PTHR27005">
    <property type="entry name" value="WALL-ASSOCIATED RECEPTOR KINASE-LIKE 21"/>
    <property type="match status" value="1"/>
</dbReference>
<gene>
    <name evidence="18" type="ORF">LSAT_V11C200072730</name>
</gene>
<dbReference type="InterPro" id="IPR011009">
    <property type="entry name" value="Kinase-like_dom_sf"/>
</dbReference>